<dbReference type="Pfam" id="PF07813">
    <property type="entry name" value="LTXXQ"/>
    <property type="match status" value="1"/>
</dbReference>
<protein>
    <recommendedName>
        <fullName evidence="3">Zinc resistance-associated protein</fullName>
    </recommendedName>
</protein>
<dbReference type="Gene3D" id="1.20.120.1490">
    <property type="match status" value="1"/>
</dbReference>
<sequence length="161" mass="18152">MKKSILAISVLIFALAFPVISLGGGDDHGKSDEHHNHGKKHSGYAHMVLSKAEKLNLSNDQLGSIMRIHLDHKKIRKELMKKLHNSMVEAHKGLMNPSTQDNAIRAASKNHIDALNKMVDNALKERSEVNNVLTKEQKDKLISMKKEHKMEHHHDEGGHEE</sequence>
<accession>D5C1Y6</accession>
<dbReference type="InterPro" id="IPR012899">
    <property type="entry name" value="LTXXQ"/>
</dbReference>
<gene>
    <name evidence="1" type="ordered locus">Nhal_3551</name>
</gene>
<dbReference type="OrthoDB" id="5771913at2"/>
<dbReference type="AlphaFoldDB" id="D5C1Y6"/>
<proteinExistence type="predicted"/>
<name>D5C1Y6_NITHN</name>
<evidence type="ECO:0008006" key="3">
    <source>
        <dbReference type="Google" id="ProtNLM"/>
    </source>
</evidence>
<dbReference type="GO" id="GO:0042597">
    <property type="term" value="C:periplasmic space"/>
    <property type="evidence" value="ECO:0007669"/>
    <property type="project" value="InterPro"/>
</dbReference>
<dbReference type="HOGENOM" id="CLU_1684726_0_0_6"/>
<dbReference type="Proteomes" id="UP000001844">
    <property type="component" value="Chromosome"/>
</dbReference>
<dbReference type="STRING" id="472759.Nhal_3551"/>
<keyword evidence="2" id="KW-1185">Reference proteome</keyword>
<evidence type="ECO:0000313" key="2">
    <source>
        <dbReference type="Proteomes" id="UP000001844"/>
    </source>
</evidence>
<dbReference type="eggNOG" id="COG3678">
    <property type="taxonomic scope" value="Bacteria"/>
</dbReference>
<evidence type="ECO:0000313" key="1">
    <source>
        <dbReference type="EMBL" id="ADE16574.1"/>
    </source>
</evidence>
<dbReference type="EMBL" id="CP001798">
    <property type="protein sequence ID" value="ADE16574.1"/>
    <property type="molecule type" value="Genomic_DNA"/>
</dbReference>
<organism evidence="1 2">
    <name type="scientific">Nitrosococcus halophilus (strain Nc4)</name>
    <dbReference type="NCBI Taxonomy" id="472759"/>
    <lineage>
        <taxon>Bacteria</taxon>
        <taxon>Pseudomonadati</taxon>
        <taxon>Pseudomonadota</taxon>
        <taxon>Gammaproteobacteria</taxon>
        <taxon>Chromatiales</taxon>
        <taxon>Chromatiaceae</taxon>
        <taxon>Nitrosococcus</taxon>
    </lineage>
</organism>
<dbReference type="KEGG" id="nhl:Nhal_3551"/>
<dbReference type="RefSeq" id="WP_013034423.1">
    <property type="nucleotide sequence ID" value="NC_013960.1"/>
</dbReference>
<reference evidence="2" key="1">
    <citation type="submission" date="2010-04" db="EMBL/GenBank/DDBJ databases">
        <title>Complete genome sequence of Nitrosococcus halophilus Nc4, a salt-adapted, aerobic obligate ammonia-oxidizing sulfur purple bacterium.</title>
        <authorList>
            <consortium name="US DOE Joint Genome Institute"/>
            <person name="Campbell M.A."/>
            <person name="Malfatti S.A."/>
            <person name="Chain P.S.G."/>
            <person name="Heidelberg J.F."/>
            <person name="Ward B.B."/>
            <person name="Klotz M.G."/>
        </authorList>
    </citation>
    <scope>NUCLEOTIDE SEQUENCE [LARGE SCALE GENOMIC DNA]</scope>
    <source>
        <strain evidence="2">Nc4</strain>
    </source>
</reference>